<protein>
    <submittedName>
        <fullName evidence="1">Uncharacterized protein</fullName>
    </submittedName>
</protein>
<gene>
    <name evidence="1" type="ORF">AMTR_s00074p00150570</name>
</gene>
<dbReference type="Gramene" id="ERM96943">
    <property type="protein sequence ID" value="ERM96943"/>
    <property type="gene ID" value="AMTR_s00074p00150570"/>
</dbReference>
<evidence type="ECO:0000313" key="1">
    <source>
        <dbReference type="EMBL" id="ERM96943.1"/>
    </source>
</evidence>
<organism evidence="1 2">
    <name type="scientific">Amborella trichopoda</name>
    <dbReference type="NCBI Taxonomy" id="13333"/>
    <lineage>
        <taxon>Eukaryota</taxon>
        <taxon>Viridiplantae</taxon>
        <taxon>Streptophyta</taxon>
        <taxon>Embryophyta</taxon>
        <taxon>Tracheophyta</taxon>
        <taxon>Spermatophyta</taxon>
        <taxon>Magnoliopsida</taxon>
        <taxon>Amborellales</taxon>
        <taxon>Amborellaceae</taxon>
        <taxon>Amborella</taxon>
    </lineage>
</organism>
<proteinExistence type="predicted"/>
<dbReference type="EMBL" id="KI396637">
    <property type="protein sequence ID" value="ERM96943.1"/>
    <property type="molecule type" value="Genomic_DNA"/>
</dbReference>
<dbReference type="Proteomes" id="UP000017836">
    <property type="component" value="Unassembled WGS sequence"/>
</dbReference>
<dbReference type="AlphaFoldDB" id="W1NN04"/>
<accession>W1NN04</accession>
<evidence type="ECO:0000313" key="2">
    <source>
        <dbReference type="Proteomes" id="UP000017836"/>
    </source>
</evidence>
<dbReference type="HOGENOM" id="CLU_1379810_0_0_1"/>
<keyword evidence="2" id="KW-1185">Reference proteome</keyword>
<sequence>MCGELFALFVFQEGPYLFLWLVQLPLSLLGRTKGKPLFLLEASFLISLLKAPPFQTSNGPWFSARESFTLVTIPRKFPSNFGARSSLALRGEPSVLKAFGEPTCCMEDSSVSTLVTSLRDPAPSRESSPCCPETLRVAHPTADCQDLYSDVPIEAADITSRFVPLTLVVSLPVDRLISKPTPLSPINSLPSHNLFLPF</sequence>
<reference evidence="2" key="1">
    <citation type="journal article" date="2013" name="Science">
        <title>The Amborella genome and the evolution of flowering plants.</title>
        <authorList>
            <consortium name="Amborella Genome Project"/>
        </authorList>
    </citation>
    <scope>NUCLEOTIDE SEQUENCE [LARGE SCALE GENOMIC DNA]</scope>
</reference>
<name>W1NN04_AMBTC</name>